<protein>
    <submittedName>
        <fullName evidence="2">Uncharacterized protein</fullName>
    </submittedName>
</protein>
<keyword evidence="1" id="KW-0812">Transmembrane</keyword>
<evidence type="ECO:0000313" key="2">
    <source>
        <dbReference type="EMBL" id="CDW72997.1"/>
    </source>
</evidence>
<reference evidence="2 3" key="1">
    <citation type="submission" date="2014-06" db="EMBL/GenBank/DDBJ databases">
        <authorList>
            <person name="Swart Estienne"/>
        </authorList>
    </citation>
    <scope>NUCLEOTIDE SEQUENCE [LARGE SCALE GENOMIC DNA]</scope>
    <source>
        <strain evidence="2 3">130c</strain>
    </source>
</reference>
<evidence type="ECO:0000256" key="1">
    <source>
        <dbReference type="SAM" id="Phobius"/>
    </source>
</evidence>
<dbReference type="Proteomes" id="UP000039865">
    <property type="component" value="Unassembled WGS sequence"/>
</dbReference>
<dbReference type="AlphaFoldDB" id="A0A077ZSY6"/>
<dbReference type="EMBL" id="CCKQ01001891">
    <property type="protein sequence ID" value="CDW72997.1"/>
    <property type="molecule type" value="Genomic_DNA"/>
</dbReference>
<feature type="transmembrane region" description="Helical" evidence="1">
    <location>
        <begin position="377"/>
        <end position="394"/>
    </location>
</feature>
<evidence type="ECO:0000313" key="3">
    <source>
        <dbReference type="Proteomes" id="UP000039865"/>
    </source>
</evidence>
<keyword evidence="3" id="KW-1185">Reference proteome</keyword>
<organism evidence="2 3">
    <name type="scientific">Stylonychia lemnae</name>
    <name type="common">Ciliate</name>
    <dbReference type="NCBI Taxonomy" id="5949"/>
    <lineage>
        <taxon>Eukaryota</taxon>
        <taxon>Sar</taxon>
        <taxon>Alveolata</taxon>
        <taxon>Ciliophora</taxon>
        <taxon>Intramacronucleata</taxon>
        <taxon>Spirotrichea</taxon>
        <taxon>Stichotrichia</taxon>
        <taxon>Sporadotrichida</taxon>
        <taxon>Oxytrichidae</taxon>
        <taxon>Stylonychinae</taxon>
        <taxon>Stylonychia</taxon>
    </lineage>
</organism>
<sequence>MDKKKTKFHIKDFTTGQLLYEIPQDLLDISSGQNPSQVINRFDFLDEERFKIVSEEGIEKILHIDSGFKEIAFNYIPLFKDIMEIEYVSYSYYRSRSIYYWPIVNLLQYTYQKYKSLYNLEGKQTFEQMNPLMFTIDIDYTDRSIAPFTFAHWSLIEQIQQGKLKIEELQENVVREIMYIAHPQGKEIKFHMPFISNLDGESPIHLCIKKQAFKNIDIMLNCLSLYPIDHHSRTIKDLYPDFLELKLHNFLDYIDSRIQQTQQLEQINKGALKENYPEIIIQDLWFDEKAFKQQIFTTGAVESRIKCEILDMPGIYHMKDQDFNSKAVRKLIEFNYPLVKEYILKKLFLPFCLFHLCFVISMNFIFENRHLNGFSQVYYPLLILNAIFATYFLSNEMKQLYSSFSNMQ</sequence>
<dbReference type="InParanoid" id="A0A077ZSY6"/>
<proteinExistence type="predicted"/>
<feature type="transmembrane region" description="Helical" evidence="1">
    <location>
        <begin position="347"/>
        <end position="365"/>
    </location>
</feature>
<keyword evidence="1" id="KW-0472">Membrane</keyword>
<accession>A0A077ZSY6</accession>
<name>A0A077ZSY6_STYLE</name>
<gene>
    <name evidence="2" type="primary">Contig19846.g21048</name>
    <name evidence="2" type="ORF">STYLEM_1965</name>
</gene>
<keyword evidence="1" id="KW-1133">Transmembrane helix</keyword>